<dbReference type="PRINTS" id="PR00625">
    <property type="entry name" value="JDOMAIN"/>
</dbReference>
<organism evidence="3 4">
    <name type="scientific">Choanephora cucurbitarum</name>
    <dbReference type="NCBI Taxonomy" id="101091"/>
    <lineage>
        <taxon>Eukaryota</taxon>
        <taxon>Fungi</taxon>
        <taxon>Fungi incertae sedis</taxon>
        <taxon>Mucoromycota</taxon>
        <taxon>Mucoromycotina</taxon>
        <taxon>Mucoromycetes</taxon>
        <taxon>Mucorales</taxon>
        <taxon>Mucorineae</taxon>
        <taxon>Choanephoraceae</taxon>
        <taxon>Choanephoroideae</taxon>
        <taxon>Choanephora</taxon>
    </lineage>
</organism>
<evidence type="ECO:0000313" key="4">
    <source>
        <dbReference type="Proteomes" id="UP000093000"/>
    </source>
</evidence>
<dbReference type="OrthoDB" id="552049at2759"/>
<dbReference type="InterPro" id="IPR026894">
    <property type="entry name" value="DnaJ_X"/>
</dbReference>
<gene>
    <name evidence="3" type="ORF">A0J61_06760</name>
</gene>
<dbReference type="InterPro" id="IPR001623">
    <property type="entry name" value="DnaJ_domain"/>
</dbReference>
<evidence type="ECO:0000313" key="3">
    <source>
        <dbReference type="EMBL" id="OBZ85198.1"/>
    </source>
</evidence>
<evidence type="ECO:0000259" key="2">
    <source>
        <dbReference type="PROSITE" id="PS50076"/>
    </source>
</evidence>
<accession>A0A1C7N8C3</accession>
<keyword evidence="4" id="KW-1185">Reference proteome</keyword>
<dbReference type="PROSITE" id="PS50076">
    <property type="entry name" value="DNAJ_2"/>
    <property type="match status" value="1"/>
</dbReference>
<dbReference type="InterPro" id="IPR036869">
    <property type="entry name" value="J_dom_sf"/>
</dbReference>
<dbReference type="EMBL" id="LUGH01000423">
    <property type="protein sequence ID" value="OBZ85198.1"/>
    <property type="molecule type" value="Genomic_DNA"/>
</dbReference>
<dbReference type="STRING" id="101091.A0A1C7N8C3"/>
<feature type="compositionally biased region" description="Acidic residues" evidence="1">
    <location>
        <begin position="198"/>
        <end position="209"/>
    </location>
</feature>
<feature type="region of interest" description="Disordered" evidence="1">
    <location>
        <begin position="53"/>
        <end position="81"/>
    </location>
</feature>
<dbReference type="Pfam" id="PF00226">
    <property type="entry name" value="DnaJ"/>
    <property type="match status" value="1"/>
</dbReference>
<feature type="compositionally biased region" description="Basic and acidic residues" evidence="1">
    <location>
        <begin position="210"/>
        <end position="221"/>
    </location>
</feature>
<feature type="domain" description="J" evidence="2">
    <location>
        <begin position="86"/>
        <end position="151"/>
    </location>
</feature>
<comment type="caution">
    <text evidence="3">The sequence shown here is derived from an EMBL/GenBank/DDBJ whole genome shotgun (WGS) entry which is preliminary data.</text>
</comment>
<sequence length="412" mass="46954">MTKIFESRKPEPYIKTSCKKCITPIEFLPEGQPVGQAVSVKCWSCNQTETYTVTDPNSHKDNKSSTADKPKTSRKRGTDQKPLSTEYYDLLGVEVTADQDAIKKAYRKLAIRYHPDKNQNDPAAGEKFKQISEAYQILSDPKLRKRYNELGDQKDVKPEDGFVDPEEFFRQSYGGDRFVDIIGEIAIGKDMKDAMETATEEGQELSPEEQAERETQRAEAEQERAAVREKRIEALSEKLIERLEKIKLVDEDHFVKSVEQEAQELKQENHGVQLLHVIGNIYSIKASQYSNRKSVFGLGGMYYSIREKGYIFGQTVNTLRTAYDLQSTFDQLQKAEEKGLSEEEKAKLQQTAEEKGMEALWKGSKLEIEGVLRDVCDQVLDDPKCSKQDMTYRLRALTLIGAIYQSVTPLES</sequence>
<dbReference type="SUPFAM" id="SSF46565">
    <property type="entry name" value="Chaperone J-domain"/>
    <property type="match status" value="1"/>
</dbReference>
<dbReference type="AlphaFoldDB" id="A0A1C7N8C3"/>
<proteinExistence type="predicted"/>
<dbReference type="Pfam" id="PF14308">
    <property type="entry name" value="DnaJ-X"/>
    <property type="match status" value="1"/>
</dbReference>
<dbReference type="PANTHER" id="PTHR44924:SF1">
    <property type="entry name" value="DNAJ SUBFAMILY A MEMBER 2"/>
    <property type="match status" value="1"/>
</dbReference>
<name>A0A1C7N8C3_9FUNG</name>
<dbReference type="InParanoid" id="A0A1C7N8C3"/>
<reference evidence="3 4" key="1">
    <citation type="submission" date="2016-03" db="EMBL/GenBank/DDBJ databases">
        <title>Choanephora cucurbitarum.</title>
        <authorList>
            <person name="Min B."/>
            <person name="Park H."/>
            <person name="Park J.-H."/>
            <person name="Shin H.-D."/>
            <person name="Choi I.-G."/>
        </authorList>
    </citation>
    <scope>NUCLEOTIDE SEQUENCE [LARGE SCALE GENOMIC DNA]</scope>
    <source>
        <strain evidence="3 4">KUS-F28377</strain>
    </source>
</reference>
<protein>
    <submittedName>
        <fullName evidence="3">Putative J domain-containing protein C3E7.11c</fullName>
    </submittedName>
</protein>
<dbReference type="Gene3D" id="1.10.287.110">
    <property type="entry name" value="DnaJ domain"/>
    <property type="match status" value="1"/>
</dbReference>
<dbReference type="SMART" id="SM00271">
    <property type="entry name" value="DnaJ"/>
    <property type="match status" value="1"/>
</dbReference>
<dbReference type="PROSITE" id="PS00636">
    <property type="entry name" value="DNAJ_1"/>
    <property type="match status" value="1"/>
</dbReference>
<dbReference type="CDD" id="cd06257">
    <property type="entry name" value="DnaJ"/>
    <property type="match status" value="1"/>
</dbReference>
<feature type="compositionally biased region" description="Basic and acidic residues" evidence="1">
    <location>
        <begin position="57"/>
        <end position="79"/>
    </location>
</feature>
<dbReference type="PANTHER" id="PTHR44924">
    <property type="entry name" value="DNAJ SUBFAMILY A MEMBER 2"/>
    <property type="match status" value="1"/>
</dbReference>
<dbReference type="InterPro" id="IPR018253">
    <property type="entry name" value="DnaJ_domain_CS"/>
</dbReference>
<dbReference type="Proteomes" id="UP000093000">
    <property type="component" value="Unassembled WGS sequence"/>
</dbReference>
<feature type="region of interest" description="Disordered" evidence="1">
    <location>
        <begin position="196"/>
        <end position="221"/>
    </location>
</feature>
<evidence type="ECO:0000256" key="1">
    <source>
        <dbReference type="SAM" id="MobiDB-lite"/>
    </source>
</evidence>